<keyword evidence="9" id="KW-1185">Reference proteome</keyword>
<keyword evidence="3 6" id="KW-1133">Transmembrane helix</keyword>
<accession>A0AAW0F4K7</accession>
<name>A0AAW0F4K7_9TRYP</name>
<feature type="transmembrane region" description="Helical" evidence="6">
    <location>
        <begin position="58"/>
        <end position="76"/>
    </location>
</feature>
<feature type="transmembrane region" description="Helical" evidence="6">
    <location>
        <begin position="577"/>
        <end position="601"/>
    </location>
</feature>
<reference evidence="8 9" key="1">
    <citation type="journal article" date="2021" name="MBio">
        <title>A New Model Trypanosomatid, Novymonas esmeraldas: Genomic Perception of Its 'Candidatus Pandoraea novymonadis' Endosymbiont.</title>
        <authorList>
            <person name="Zakharova A."/>
            <person name="Saura A."/>
            <person name="Butenko A."/>
            <person name="Podesvova L."/>
            <person name="Warmusova S."/>
            <person name="Kostygov A.Y."/>
            <person name="Nenarokova A."/>
            <person name="Lukes J."/>
            <person name="Opperdoes F.R."/>
            <person name="Yurchenko V."/>
        </authorList>
    </citation>
    <scope>NUCLEOTIDE SEQUENCE [LARGE SCALE GENOMIC DNA]</scope>
    <source>
        <strain evidence="8 9">E262AT.01</strain>
    </source>
</reference>
<dbReference type="InterPro" id="IPR051223">
    <property type="entry name" value="Polycystin"/>
</dbReference>
<dbReference type="InterPro" id="IPR013122">
    <property type="entry name" value="PKD1_2_channel"/>
</dbReference>
<gene>
    <name evidence="8" type="ORF">NESM_000058500</name>
</gene>
<proteinExistence type="predicted"/>
<evidence type="ECO:0000313" key="9">
    <source>
        <dbReference type="Proteomes" id="UP001430356"/>
    </source>
</evidence>
<protein>
    <submittedName>
        <fullName evidence="8">Polycystin cation channel</fullName>
    </submittedName>
</protein>
<keyword evidence="2 6" id="KW-0812">Transmembrane</keyword>
<feature type="transmembrane region" description="Helical" evidence="6">
    <location>
        <begin position="515"/>
        <end position="537"/>
    </location>
</feature>
<evidence type="ECO:0000256" key="6">
    <source>
        <dbReference type="SAM" id="Phobius"/>
    </source>
</evidence>
<dbReference type="PANTHER" id="PTHR10877:SF197">
    <property type="entry name" value="POLYCYSTIC KIDNEY DISEASE PROTEIN 1-LIKE 2"/>
    <property type="match status" value="1"/>
</dbReference>
<dbReference type="GO" id="GO:0005262">
    <property type="term" value="F:calcium channel activity"/>
    <property type="evidence" value="ECO:0007669"/>
    <property type="project" value="TreeGrafter"/>
</dbReference>
<feature type="transmembrane region" description="Helical" evidence="6">
    <location>
        <begin position="423"/>
        <end position="444"/>
    </location>
</feature>
<evidence type="ECO:0000256" key="2">
    <source>
        <dbReference type="ARBA" id="ARBA00022692"/>
    </source>
</evidence>
<feature type="region of interest" description="Disordered" evidence="5">
    <location>
        <begin position="1"/>
        <end position="29"/>
    </location>
</feature>
<dbReference type="Proteomes" id="UP001430356">
    <property type="component" value="Unassembled WGS sequence"/>
</dbReference>
<feature type="domain" description="Polycystin cation channel PKD1/PKD2" evidence="7">
    <location>
        <begin position="417"/>
        <end position="562"/>
    </location>
</feature>
<sequence length="852" mass="93254">MPVAVAPATQSDVTAAGTPRETSRRRGPQPAHAAAAYRLHYSFVDAQLLAKADALDRLGHLVFHLVFLIGFCVYFLRDADVSACAQLRHSLLDTLAHTPRSPMKTVSYFSDVSSAQEYGEYVVNVVAPLMANVLYPTGSSLPLGTMRLRTQRSGSSVGCVSGVATEDLVRMYHSIGCANSSFSAAQEDTGSSNTLYSRESRWRYRSCHELGGSRWISLQGHLRDYHCGGFFFDVPLWLTRAVDTAADPAPSLGTREQAFPFTAGTLPYERAALQVMQERHLRPLLWEGSAPFLDNDATRFAVTELLFYSPPLHRVSAVKLVGEVTSGGSWRTMGHFATARVWTIDDVGRGTYDTAVMALGLVWICAYVVEAGRQVRARALVLAHRPGNHACGSGVEVGCLTPHTMWLAVPTAVLEFFSRGWSLLTLGIVCLLAVSGGLRVAAVVHSVRRVPTLDGLFGQQSYPMELEYLFVLDRAQLYLNAVATILLFYRTLYYVSLESHAARLMAVLARVRSALVGYLLVLLILITVFALTLSATYGNTVWAFRSVDASVNTLLRVLVRQQNMGALTRDLADPTPLAFALSVFELVSGLALVGLCAGMVVHACAAVRTAEPASMAAAYQMRWVGRRAWQCLLHPLAWPRSVQRWCAGYGDAAVLRHAAYTLRRYRAARFPALDHVDELLGHLLCWSEFEEAMTFPTNDTVAEDCGVIAQGTVLKLSRESDCASASDATTSTESSGVALEALERRRCAVRERWSAYTAEEVWHDVVEDWLATTTSAASHAFRDEHARLRDGVQAAVGSPLALVKDFPKRLAELERKLALLEGLLLDNDLTSATSVAADRVAREEWDDTAQSG</sequence>
<dbReference type="EMBL" id="JAECZO010000003">
    <property type="protein sequence ID" value="KAK7200088.1"/>
    <property type="molecule type" value="Genomic_DNA"/>
</dbReference>
<organism evidence="8 9">
    <name type="scientific">Novymonas esmeraldas</name>
    <dbReference type="NCBI Taxonomy" id="1808958"/>
    <lineage>
        <taxon>Eukaryota</taxon>
        <taxon>Discoba</taxon>
        <taxon>Euglenozoa</taxon>
        <taxon>Kinetoplastea</taxon>
        <taxon>Metakinetoplastina</taxon>
        <taxon>Trypanosomatida</taxon>
        <taxon>Trypanosomatidae</taxon>
        <taxon>Novymonas</taxon>
    </lineage>
</organism>
<dbReference type="GO" id="GO:0050982">
    <property type="term" value="P:detection of mechanical stimulus"/>
    <property type="evidence" value="ECO:0007669"/>
    <property type="project" value="TreeGrafter"/>
</dbReference>
<dbReference type="PANTHER" id="PTHR10877">
    <property type="entry name" value="POLYCYSTIN FAMILY MEMBER"/>
    <property type="match status" value="1"/>
</dbReference>
<comment type="subcellular location">
    <subcellularLocation>
        <location evidence="1">Membrane</location>
        <topology evidence="1">Multi-pass membrane protein</topology>
    </subcellularLocation>
</comment>
<evidence type="ECO:0000256" key="1">
    <source>
        <dbReference type="ARBA" id="ARBA00004141"/>
    </source>
</evidence>
<dbReference type="Pfam" id="PF08016">
    <property type="entry name" value="PKD_channel"/>
    <property type="match status" value="1"/>
</dbReference>
<dbReference type="AlphaFoldDB" id="A0AAW0F4K7"/>
<evidence type="ECO:0000256" key="3">
    <source>
        <dbReference type="ARBA" id="ARBA00022989"/>
    </source>
</evidence>
<feature type="transmembrane region" description="Helical" evidence="6">
    <location>
        <begin position="477"/>
        <end position="495"/>
    </location>
</feature>
<evidence type="ECO:0000256" key="5">
    <source>
        <dbReference type="SAM" id="MobiDB-lite"/>
    </source>
</evidence>
<dbReference type="GO" id="GO:0016020">
    <property type="term" value="C:membrane"/>
    <property type="evidence" value="ECO:0007669"/>
    <property type="project" value="UniProtKB-SubCell"/>
</dbReference>
<keyword evidence="4 6" id="KW-0472">Membrane</keyword>
<evidence type="ECO:0000313" key="8">
    <source>
        <dbReference type="EMBL" id="KAK7200088.1"/>
    </source>
</evidence>
<comment type="caution">
    <text evidence="8">The sequence shown here is derived from an EMBL/GenBank/DDBJ whole genome shotgun (WGS) entry which is preliminary data.</text>
</comment>
<evidence type="ECO:0000259" key="7">
    <source>
        <dbReference type="Pfam" id="PF08016"/>
    </source>
</evidence>
<evidence type="ECO:0000256" key="4">
    <source>
        <dbReference type="ARBA" id="ARBA00023136"/>
    </source>
</evidence>